<proteinExistence type="predicted"/>
<evidence type="ECO:0000313" key="4">
    <source>
        <dbReference type="Proteomes" id="UP000050761"/>
    </source>
</evidence>
<organism evidence="4 5">
    <name type="scientific">Heligmosomoides polygyrus</name>
    <name type="common">Parasitic roundworm</name>
    <dbReference type="NCBI Taxonomy" id="6339"/>
    <lineage>
        <taxon>Eukaryota</taxon>
        <taxon>Metazoa</taxon>
        <taxon>Ecdysozoa</taxon>
        <taxon>Nematoda</taxon>
        <taxon>Chromadorea</taxon>
        <taxon>Rhabditida</taxon>
        <taxon>Rhabditina</taxon>
        <taxon>Rhabditomorpha</taxon>
        <taxon>Strongyloidea</taxon>
        <taxon>Heligmosomidae</taxon>
        <taxon>Heligmosomoides</taxon>
    </lineage>
</organism>
<evidence type="ECO:0000256" key="2">
    <source>
        <dbReference type="SAM" id="SignalP"/>
    </source>
</evidence>
<reference evidence="3 4" key="1">
    <citation type="submission" date="2018-11" db="EMBL/GenBank/DDBJ databases">
        <authorList>
            <consortium name="Pathogen Informatics"/>
        </authorList>
    </citation>
    <scope>NUCLEOTIDE SEQUENCE [LARGE SCALE GENOMIC DNA]</scope>
</reference>
<accession>A0A183FXF2</accession>
<evidence type="ECO:0000256" key="1">
    <source>
        <dbReference type="SAM" id="MobiDB-lite"/>
    </source>
</evidence>
<sequence>MPARHAMLWWLPVSTATAAECPGHDPLQNAEDTAGKWTMTSRPAGGLPALECEWVGLDRGQSEGPRPSADGRASRVSGEQWRHPAMSQ</sequence>
<keyword evidence="2" id="KW-0732">Signal</keyword>
<dbReference type="Proteomes" id="UP000050761">
    <property type="component" value="Unassembled WGS sequence"/>
</dbReference>
<dbReference type="AlphaFoldDB" id="A0A183FXF2"/>
<feature type="signal peptide" evidence="2">
    <location>
        <begin position="1"/>
        <end position="18"/>
    </location>
</feature>
<feature type="region of interest" description="Disordered" evidence="1">
    <location>
        <begin position="58"/>
        <end position="88"/>
    </location>
</feature>
<dbReference type="EMBL" id="UZAH01027831">
    <property type="protein sequence ID" value="VDO95365.1"/>
    <property type="molecule type" value="Genomic_DNA"/>
</dbReference>
<protein>
    <submittedName>
        <fullName evidence="5">Secreted protein</fullName>
    </submittedName>
</protein>
<keyword evidence="4" id="KW-1185">Reference proteome</keyword>
<feature type="chain" id="PRO_5044551721" evidence="2">
    <location>
        <begin position="19"/>
        <end position="88"/>
    </location>
</feature>
<evidence type="ECO:0000313" key="5">
    <source>
        <dbReference type="WBParaSite" id="HPBE_0001322701-mRNA-1"/>
    </source>
</evidence>
<reference evidence="5" key="2">
    <citation type="submission" date="2019-09" db="UniProtKB">
        <authorList>
            <consortium name="WormBaseParasite"/>
        </authorList>
    </citation>
    <scope>IDENTIFICATION</scope>
</reference>
<evidence type="ECO:0000313" key="3">
    <source>
        <dbReference type="EMBL" id="VDO95365.1"/>
    </source>
</evidence>
<accession>A0A3P8DH27</accession>
<dbReference type="WBParaSite" id="HPBE_0001322701-mRNA-1">
    <property type="protein sequence ID" value="HPBE_0001322701-mRNA-1"/>
    <property type="gene ID" value="HPBE_0001322701"/>
</dbReference>
<name>A0A183FXF2_HELPZ</name>
<gene>
    <name evidence="3" type="ORF">HPBE_LOCUS13228</name>
</gene>